<evidence type="ECO:0000313" key="4">
    <source>
        <dbReference type="Proteomes" id="UP000523447"/>
    </source>
</evidence>
<dbReference type="PANTHER" id="PTHR42685">
    <property type="entry name" value="GERANYLGERANYL DIPHOSPHATE REDUCTASE"/>
    <property type="match status" value="1"/>
</dbReference>
<evidence type="ECO:0000259" key="2">
    <source>
        <dbReference type="Pfam" id="PF01494"/>
    </source>
</evidence>
<dbReference type="PRINTS" id="PR00420">
    <property type="entry name" value="RNGMNOXGNASE"/>
</dbReference>
<dbReference type="EMBL" id="JAAXPE010000044">
    <property type="protein sequence ID" value="NKY89342.1"/>
    <property type="molecule type" value="Genomic_DNA"/>
</dbReference>
<keyword evidence="4" id="KW-1185">Reference proteome</keyword>
<dbReference type="Gene3D" id="3.50.50.60">
    <property type="entry name" value="FAD/NAD(P)-binding domain"/>
    <property type="match status" value="1"/>
</dbReference>
<dbReference type="InterPro" id="IPR002938">
    <property type="entry name" value="FAD-bd"/>
</dbReference>
<sequence>MSDDYDVIVAGGSLAGCAVAILLGRRGLRVAVLESHRDPAFYKRACTHLIQPTALPTVRRLGLDTAIEAAGGVRMYTSMWTPAGWANERGAGHPDRHGYTVRRSVLDPLIRKIAAATPGVELVLGAKVVGLHRDGNGRIGGVVARIDDAETTVRARLVVGADGASSRVAPEAGLRAVSSPNRRSCYFAYFRNVPVEEGNFRVWLRPPDALGLIGADDGLTLISMLLDAPHVREFLADKENYLRRRFADVPDPPDLSAAVRVSEFIGARDKPNLTRRRIVRPGLALVGDAALVADPLRGVGCGWALEGAEWLADATADALTVGDTDGLDAALRRYQRQHRRALWPQQFLFNRNARLAIPPWGFRKVISTMASDPQVAELFWPVVQRAAPASSILTPHVLTALRRSSGANRDAWYHPRTAGSGATGELPRRAEQ</sequence>
<dbReference type="Pfam" id="PF01494">
    <property type="entry name" value="FAD_binding_3"/>
    <property type="match status" value="1"/>
</dbReference>
<dbReference type="RefSeq" id="WP_157171630.1">
    <property type="nucleotide sequence ID" value="NZ_CAWPHS010000039.1"/>
</dbReference>
<organism evidence="3 4">
    <name type="scientific">Nocardia veterana</name>
    <dbReference type="NCBI Taxonomy" id="132249"/>
    <lineage>
        <taxon>Bacteria</taxon>
        <taxon>Bacillati</taxon>
        <taxon>Actinomycetota</taxon>
        <taxon>Actinomycetes</taxon>
        <taxon>Mycobacteriales</taxon>
        <taxon>Nocardiaceae</taxon>
        <taxon>Nocardia</taxon>
    </lineage>
</organism>
<dbReference type="GO" id="GO:0071949">
    <property type="term" value="F:FAD binding"/>
    <property type="evidence" value="ECO:0007669"/>
    <property type="project" value="InterPro"/>
</dbReference>
<dbReference type="InterPro" id="IPR050407">
    <property type="entry name" value="Geranylgeranyl_reductase"/>
</dbReference>
<dbReference type="AlphaFoldDB" id="A0A7X6M372"/>
<dbReference type="PANTHER" id="PTHR42685:SF22">
    <property type="entry name" value="CONDITIONED MEDIUM FACTOR RECEPTOR 1"/>
    <property type="match status" value="1"/>
</dbReference>
<feature type="region of interest" description="Disordered" evidence="1">
    <location>
        <begin position="410"/>
        <end position="432"/>
    </location>
</feature>
<dbReference type="Proteomes" id="UP000523447">
    <property type="component" value="Unassembled WGS sequence"/>
</dbReference>
<name>A0A7X6M372_9NOCA</name>
<reference evidence="3 4" key="1">
    <citation type="submission" date="2020-04" db="EMBL/GenBank/DDBJ databases">
        <title>MicrobeNet Type strains.</title>
        <authorList>
            <person name="Nicholson A.C."/>
        </authorList>
    </citation>
    <scope>NUCLEOTIDE SEQUENCE [LARGE SCALE GENOMIC DNA]</scope>
    <source>
        <strain evidence="3 4">DSM 44445</strain>
    </source>
</reference>
<accession>A0A7X6M372</accession>
<dbReference type="SUPFAM" id="SSF51905">
    <property type="entry name" value="FAD/NAD(P)-binding domain"/>
    <property type="match status" value="1"/>
</dbReference>
<evidence type="ECO:0000313" key="3">
    <source>
        <dbReference type="EMBL" id="NKY89342.1"/>
    </source>
</evidence>
<proteinExistence type="predicted"/>
<dbReference type="InterPro" id="IPR036188">
    <property type="entry name" value="FAD/NAD-bd_sf"/>
</dbReference>
<comment type="caution">
    <text evidence="3">The sequence shown here is derived from an EMBL/GenBank/DDBJ whole genome shotgun (WGS) entry which is preliminary data.</text>
</comment>
<feature type="domain" description="FAD-binding" evidence="2">
    <location>
        <begin position="4"/>
        <end position="330"/>
    </location>
</feature>
<gene>
    <name evidence="3" type="ORF">HGA07_27550</name>
</gene>
<protein>
    <submittedName>
        <fullName evidence="3">NAD(P)/FAD-dependent oxidoreductase</fullName>
    </submittedName>
</protein>
<evidence type="ECO:0000256" key="1">
    <source>
        <dbReference type="SAM" id="MobiDB-lite"/>
    </source>
</evidence>